<keyword evidence="2" id="KW-1185">Reference proteome</keyword>
<evidence type="ECO:0000313" key="1">
    <source>
        <dbReference type="EMBL" id="MEX0385765.1"/>
    </source>
</evidence>
<gene>
    <name evidence="1" type="ORF">V6X64_01975</name>
</gene>
<organism evidence="1 2">
    <name type="scientific">Spiribacter onubensis</name>
    <dbReference type="NCBI Taxonomy" id="3122420"/>
    <lineage>
        <taxon>Bacteria</taxon>
        <taxon>Pseudomonadati</taxon>
        <taxon>Pseudomonadota</taxon>
        <taxon>Gammaproteobacteria</taxon>
        <taxon>Chromatiales</taxon>
        <taxon>Ectothiorhodospiraceae</taxon>
        <taxon>Spiribacter</taxon>
    </lineage>
</organism>
<dbReference type="EMBL" id="JBAKFJ010000001">
    <property type="protein sequence ID" value="MEX0385765.1"/>
    <property type="molecule type" value="Genomic_DNA"/>
</dbReference>
<accession>A0ABV3S6W0</accession>
<reference evidence="1 2" key="1">
    <citation type="submission" date="2024-02" db="EMBL/GenBank/DDBJ databases">
        <title>New especies of Spiribacter isolated from saline water.</title>
        <authorList>
            <person name="Leon M.J."/>
            <person name="De La Haba R."/>
            <person name="Sanchez-Porro C."/>
            <person name="Ventosa A."/>
        </authorList>
    </citation>
    <scope>NUCLEOTIDE SEQUENCE [LARGE SCALE GENOMIC DNA]</scope>
    <source>
        <strain evidence="2">ag22IC4-227</strain>
    </source>
</reference>
<dbReference type="Proteomes" id="UP001556653">
    <property type="component" value="Unassembled WGS sequence"/>
</dbReference>
<dbReference type="RefSeq" id="WP_367966245.1">
    <property type="nucleotide sequence ID" value="NZ_JBAKFJ010000001.1"/>
</dbReference>
<evidence type="ECO:0000313" key="2">
    <source>
        <dbReference type="Proteomes" id="UP001556653"/>
    </source>
</evidence>
<proteinExistence type="predicted"/>
<sequence length="193" mass="22068">MKDSNITKLDEFADRNPEVHTEGSKQFDVWIKHHRAELPDGPGHGRALRTAELESYPTPAKPRLLRHHVEAAARSRRLAYINVTNLPAVKYGIDLRGIIKSIRAIPVGQRDRLDPVFQQCGLWADGHYHRRQFDRWEANFVSALDAIDAAEPGGRGKYKRLYGEYLRALEYHQMVLTDLHCDMLDALGGMFPE</sequence>
<comment type="caution">
    <text evidence="1">The sequence shown here is derived from an EMBL/GenBank/DDBJ whole genome shotgun (WGS) entry which is preliminary data.</text>
</comment>
<protein>
    <submittedName>
        <fullName evidence="1">Uncharacterized protein</fullName>
    </submittedName>
</protein>
<name>A0ABV3S6W0_9GAMM</name>